<dbReference type="OMA" id="SHVDEWR"/>
<dbReference type="EMBL" id="SWFT01000163">
    <property type="protein sequence ID" value="KAA8896701.1"/>
    <property type="molecule type" value="Genomic_DNA"/>
</dbReference>
<dbReference type="RefSeq" id="XP_034009561.1">
    <property type="nucleotide sequence ID" value="XM_034158726.1"/>
</dbReference>
<comment type="similarity">
    <text evidence="1">Belongs to the short-chain dehydrogenases/reductases (SDR) family.</text>
</comment>
<dbReference type="GeneID" id="54784364"/>
<organism evidence="4 5">
    <name type="scientific">Diutina rugosa</name>
    <name type="common">Yeast</name>
    <name type="synonym">Candida rugosa</name>
    <dbReference type="NCBI Taxonomy" id="5481"/>
    <lineage>
        <taxon>Eukaryota</taxon>
        <taxon>Fungi</taxon>
        <taxon>Dikarya</taxon>
        <taxon>Ascomycota</taxon>
        <taxon>Saccharomycotina</taxon>
        <taxon>Pichiomycetes</taxon>
        <taxon>Debaryomycetaceae</taxon>
        <taxon>Diutina</taxon>
    </lineage>
</organism>
<dbReference type="SUPFAM" id="SSF51735">
    <property type="entry name" value="NAD(P)-binding Rossmann-fold domains"/>
    <property type="match status" value="1"/>
</dbReference>
<dbReference type="GO" id="GO:0050664">
    <property type="term" value="F:oxidoreductase activity, acting on NAD(P)H, oxygen as acceptor"/>
    <property type="evidence" value="ECO:0007669"/>
    <property type="project" value="TreeGrafter"/>
</dbReference>
<comment type="caution">
    <text evidence="4">The sequence shown here is derived from an EMBL/GenBank/DDBJ whole genome shotgun (WGS) entry which is preliminary data.</text>
</comment>
<dbReference type="InterPro" id="IPR020904">
    <property type="entry name" value="Sc_DH/Rdtase_CS"/>
</dbReference>
<dbReference type="AlphaFoldDB" id="A0A642UCH1"/>
<dbReference type="InterPro" id="IPR036291">
    <property type="entry name" value="NAD(P)-bd_dom_sf"/>
</dbReference>
<dbReference type="VEuPathDB" id="FungiDB:DIURU_005713"/>
<protein>
    <submittedName>
        <fullName evidence="4">Uncharacterized protein</fullName>
    </submittedName>
</protein>
<keyword evidence="2" id="KW-0521">NADP</keyword>
<dbReference type="CDD" id="cd05367">
    <property type="entry name" value="SPR-like_SDR_c"/>
    <property type="match status" value="1"/>
</dbReference>
<proteinExistence type="inferred from homology"/>
<accession>A0A642UCH1</accession>
<keyword evidence="5" id="KW-1185">Reference proteome</keyword>
<dbReference type="InterPro" id="IPR002347">
    <property type="entry name" value="SDR_fam"/>
</dbReference>
<keyword evidence="3" id="KW-0560">Oxidoreductase</keyword>
<dbReference type="PANTHER" id="PTHR43008">
    <property type="entry name" value="BENZIL REDUCTASE"/>
    <property type="match status" value="1"/>
</dbReference>
<evidence type="ECO:0000256" key="1">
    <source>
        <dbReference type="ARBA" id="ARBA00006484"/>
    </source>
</evidence>
<dbReference type="OrthoDB" id="153074at2759"/>
<sequence>MSVVIVTGASRGIGRAIADVILADVNAKVVAVARSQDKLADLSNAYPGRVAVVAGDVTDHQVSVKAVETAVSQYGKLDAVVLNAGVIEPVGAIDAVSVAKWRQHFDVNVFSLVDLIATAMPELRKSHGRIVAVSSGASTHHYTGWYAYGCGKAAVNHLIMSIAEEEPDVTAISIAPGVVKTDMQSDIRTKCADGMGDDAQKFHDLHANNQLLEPDVPGTVYAKLALNGWDKSLNGQYLRFNDDALKAYQK</sequence>
<gene>
    <name evidence="4" type="ORF">DIURU_005713</name>
</gene>
<dbReference type="PANTHER" id="PTHR43008:SF8">
    <property type="entry name" value="BENZIL REDUCTASE ((S)-BENZOIN FORMING) IRC24"/>
    <property type="match status" value="1"/>
</dbReference>
<dbReference type="FunFam" id="3.40.50.720:FF:000281">
    <property type="entry name" value="Uncharacterized oxidoreductase YIR035C"/>
    <property type="match status" value="1"/>
</dbReference>
<dbReference type="Pfam" id="PF00106">
    <property type="entry name" value="adh_short"/>
    <property type="match status" value="1"/>
</dbReference>
<reference evidence="4 5" key="1">
    <citation type="submission" date="2019-07" db="EMBL/GenBank/DDBJ databases">
        <title>Genome assembly of two rare yeast pathogens: Diutina rugosa and Trichomonascus ciferrii.</title>
        <authorList>
            <person name="Mixao V."/>
            <person name="Saus E."/>
            <person name="Hansen A."/>
            <person name="Lass-Flor C."/>
            <person name="Gabaldon T."/>
        </authorList>
    </citation>
    <scope>NUCLEOTIDE SEQUENCE [LARGE SCALE GENOMIC DNA]</scope>
    <source>
        <strain evidence="4 5">CBS 613</strain>
    </source>
</reference>
<evidence type="ECO:0000313" key="5">
    <source>
        <dbReference type="Proteomes" id="UP000449547"/>
    </source>
</evidence>
<evidence type="ECO:0000313" key="4">
    <source>
        <dbReference type="EMBL" id="KAA8896701.1"/>
    </source>
</evidence>
<evidence type="ECO:0000256" key="3">
    <source>
        <dbReference type="ARBA" id="ARBA00023002"/>
    </source>
</evidence>
<name>A0A642UCH1_DIURU</name>
<dbReference type="Gene3D" id="3.40.50.720">
    <property type="entry name" value="NAD(P)-binding Rossmann-like Domain"/>
    <property type="match status" value="1"/>
</dbReference>
<dbReference type="PRINTS" id="PR00081">
    <property type="entry name" value="GDHRDH"/>
</dbReference>
<dbReference type="Proteomes" id="UP000449547">
    <property type="component" value="Unassembled WGS sequence"/>
</dbReference>
<dbReference type="PROSITE" id="PS00061">
    <property type="entry name" value="ADH_SHORT"/>
    <property type="match status" value="1"/>
</dbReference>
<evidence type="ECO:0000256" key="2">
    <source>
        <dbReference type="ARBA" id="ARBA00022857"/>
    </source>
</evidence>